<dbReference type="PANTHER" id="PTHR31424:SF3">
    <property type="entry name" value="RING-TYPE DOMAIN-CONTAINING PROTEIN"/>
    <property type="match status" value="1"/>
</dbReference>
<comment type="caution">
    <text evidence="1">The sequence shown here is derived from an EMBL/GenBank/DDBJ whole genome shotgun (WGS) entry which is preliminary data.</text>
</comment>
<protein>
    <submittedName>
        <fullName evidence="1">Uncharacterized protein</fullName>
    </submittedName>
</protein>
<evidence type="ECO:0000313" key="1">
    <source>
        <dbReference type="EMBL" id="CAI8022352.1"/>
    </source>
</evidence>
<gene>
    <name evidence="1" type="ORF">GBAR_LOCUS13139</name>
</gene>
<sequence length="113" mass="13164">MTDEEIDSLSVSIKNFMAFYRANFTESTVTPKLHMLEEHVIPWLRQWRIGFGFMGEQGAESVHAAINHITPSYLNIPDRVQRLKGVLMEHHRQICPELTSCQPSVKRRKKKED</sequence>
<organism evidence="1 2">
    <name type="scientific">Geodia barretti</name>
    <name type="common">Barrett's horny sponge</name>
    <dbReference type="NCBI Taxonomy" id="519541"/>
    <lineage>
        <taxon>Eukaryota</taxon>
        <taxon>Metazoa</taxon>
        <taxon>Porifera</taxon>
        <taxon>Demospongiae</taxon>
        <taxon>Heteroscleromorpha</taxon>
        <taxon>Tetractinellida</taxon>
        <taxon>Astrophorina</taxon>
        <taxon>Geodiidae</taxon>
        <taxon>Geodia</taxon>
    </lineage>
</organism>
<dbReference type="EMBL" id="CASHTH010001946">
    <property type="protein sequence ID" value="CAI8022352.1"/>
    <property type="molecule type" value="Genomic_DNA"/>
</dbReference>
<keyword evidence="2" id="KW-1185">Reference proteome</keyword>
<name>A0AA35S555_GEOBA</name>
<dbReference type="AlphaFoldDB" id="A0AA35S555"/>
<evidence type="ECO:0000313" key="2">
    <source>
        <dbReference type="Proteomes" id="UP001174909"/>
    </source>
</evidence>
<dbReference type="Proteomes" id="UP001174909">
    <property type="component" value="Unassembled WGS sequence"/>
</dbReference>
<dbReference type="PANTHER" id="PTHR31424">
    <property type="entry name" value="PROTEIN CBG23806"/>
    <property type="match status" value="1"/>
</dbReference>
<reference evidence="1" key="1">
    <citation type="submission" date="2023-03" db="EMBL/GenBank/DDBJ databases">
        <authorList>
            <person name="Steffen K."/>
            <person name="Cardenas P."/>
        </authorList>
    </citation>
    <scope>NUCLEOTIDE SEQUENCE</scope>
</reference>
<accession>A0AA35S555</accession>
<proteinExistence type="predicted"/>